<dbReference type="SMART" id="SM00422">
    <property type="entry name" value="HTH_MERR"/>
    <property type="match status" value="1"/>
</dbReference>
<keyword evidence="5" id="KW-0175">Coiled coil</keyword>
<evidence type="ECO:0000259" key="6">
    <source>
        <dbReference type="PROSITE" id="PS50937"/>
    </source>
</evidence>
<keyword evidence="1" id="KW-0678">Repressor</keyword>
<dbReference type="PROSITE" id="PS50937">
    <property type="entry name" value="HTH_MERR_2"/>
    <property type="match status" value="1"/>
</dbReference>
<keyword evidence="3" id="KW-0238">DNA-binding</keyword>
<dbReference type="InterPro" id="IPR009061">
    <property type="entry name" value="DNA-bd_dom_put_sf"/>
</dbReference>
<dbReference type="GO" id="GO:0003700">
    <property type="term" value="F:DNA-binding transcription factor activity"/>
    <property type="evidence" value="ECO:0007669"/>
    <property type="project" value="InterPro"/>
</dbReference>
<dbReference type="AlphaFoldDB" id="A0A4U3AC13"/>
<accession>A0A4U3AC13</accession>
<dbReference type="InterPro" id="IPR047057">
    <property type="entry name" value="MerR_fam"/>
</dbReference>
<protein>
    <submittedName>
        <fullName evidence="7">MerR family transcriptional regulator</fullName>
    </submittedName>
</protein>
<dbReference type="Proteomes" id="UP000305524">
    <property type="component" value="Unassembled WGS sequence"/>
</dbReference>
<dbReference type="RefSeq" id="WP_016102705.1">
    <property type="nucleotide sequence ID" value="NZ_CP136374.1"/>
</dbReference>
<dbReference type="CDD" id="cd04764">
    <property type="entry name" value="HTH_MlrA-like_sg1"/>
    <property type="match status" value="1"/>
</dbReference>
<keyword evidence="4" id="KW-0804">Transcription</keyword>
<proteinExistence type="predicted"/>
<dbReference type="Gene3D" id="1.10.1660.10">
    <property type="match status" value="1"/>
</dbReference>
<keyword evidence="2" id="KW-0805">Transcription regulation</keyword>
<dbReference type="EMBL" id="SZOD01000163">
    <property type="protein sequence ID" value="TKI85764.1"/>
    <property type="molecule type" value="Genomic_DNA"/>
</dbReference>
<evidence type="ECO:0000313" key="7">
    <source>
        <dbReference type="EMBL" id="TKI85764.1"/>
    </source>
</evidence>
<evidence type="ECO:0000313" key="8">
    <source>
        <dbReference type="Proteomes" id="UP000305524"/>
    </source>
</evidence>
<evidence type="ECO:0000256" key="3">
    <source>
        <dbReference type="ARBA" id="ARBA00023125"/>
    </source>
</evidence>
<evidence type="ECO:0000256" key="4">
    <source>
        <dbReference type="ARBA" id="ARBA00023163"/>
    </source>
</evidence>
<feature type="domain" description="HTH merR-type" evidence="6">
    <location>
        <begin position="12"/>
        <end position="81"/>
    </location>
</feature>
<dbReference type="GO" id="GO:0003677">
    <property type="term" value="F:DNA binding"/>
    <property type="evidence" value="ECO:0007669"/>
    <property type="project" value="UniProtKB-KW"/>
</dbReference>
<comment type="caution">
    <text evidence="7">The sequence shown here is derived from an EMBL/GenBank/DDBJ whole genome shotgun (WGS) entry which is preliminary data.</text>
</comment>
<dbReference type="PANTHER" id="PTHR30204">
    <property type="entry name" value="REDOX-CYCLING DRUG-SENSING TRANSCRIPTIONAL ACTIVATOR SOXR"/>
    <property type="match status" value="1"/>
</dbReference>
<organism evidence="7 8">
    <name type="scientific">Bacillus mycoides</name>
    <dbReference type="NCBI Taxonomy" id="1405"/>
    <lineage>
        <taxon>Bacteria</taxon>
        <taxon>Bacillati</taxon>
        <taxon>Bacillota</taxon>
        <taxon>Bacilli</taxon>
        <taxon>Bacillales</taxon>
        <taxon>Bacillaceae</taxon>
        <taxon>Bacillus</taxon>
        <taxon>Bacillus cereus group</taxon>
    </lineage>
</organism>
<sequence>MSEIVNNEEPKEYKMKEVSELTGLSNDLLRVYEEEFNLQINRTNGGHRRYTEDDINKFISIKKKIQDQNWSYKKVRSWLNGDDLPLAIEEHQVKTNLEKKVEFQTELIQDLTEKLDQSIKLQVEMVKHMSQLKVQNEELEQIVARRNQDLIDTLIQEKRKDRQERIETEAKKSFLQKIFGK</sequence>
<evidence type="ECO:0000256" key="2">
    <source>
        <dbReference type="ARBA" id="ARBA00023015"/>
    </source>
</evidence>
<gene>
    <name evidence="7" type="ORF">FC701_08775</name>
</gene>
<evidence type="ECO:0000256" key="5">
    <source>
        <dbReference type="SAM" id="Coils"/>
    </source>
</evidence>
<feature type="coiled-coil region" evidence="5">
    <location>
        <begin position="94"/>
        <end position="149"/>
    </location>
</feature>
<evidence type="ECO:0000256" key="1">
    <source>
        <dbReference type="ARBA" id="ARBA00022491"/>
    </source>
</evidence>
<dbReference type="InterPro" id="IPR000551">
    <property type="entry name" value="MerR-type_HTH_dom"/>
</dbReference>
<reference evidence="7 8" key="1">
    <citation type="journal article" date="2019" name="Environ. Microbiol.">
        <title>An active ?-lactamase is a part of an orchestrated cell wall stress resistance network of Bacillus subtilis and related rhizosphere species.</title>
        <authorList>
            <person name="Bucher T."/>
            <person name="Keren-Paz A."/>
            <person name="Hausser J."/>
            <person name="Olender T."/>
            <person name="Cytryn E."/>
            <person name="Kolodkin-Gal I."/>
        </authorList>
    </citation>
    <scope>NUCLEOTIDE SEQUENCE [LARGE SCALE GENOMIC DNA]</scope>
    <source>
        <strain evidence="7 8">I186</strain>
    </source>
</reference>
<dbReference type="PANTHER" id="PTHR30204:SF69">
    <property type="entry name" value="MERR-FAMILY TRANSCRIPTIONAL REGULATOR"/>
    <property type="match status" value="1"/>
</dbReference>
<dbReference type="SUPFAM" id="SSF46955">
    <property type="entry name" value="Putative DNA-binding domain"/>
    <property type="match status" value="1"/>
</dbReference>
<dbReference type="Pfam" id="PF13411">
    <property type="entry name" value="MerR_1"/>
    <property type="match status" value="1"/>
</dbReference>
<name>A0A4U3AC13_BACMY</name>